<dbReference type="InterPro" id="IPR001509">
    <property type="entry name" value="Epimerase_deHydtase"/>
</dbReference>
<feature type="domain" description="NAD-dependent epimerase/dehydratase" evidence="1">
    <location>
        <begin position="5"/>
        <end position="226"/>
    </location>
</feature>
<dbReference type="InterPro" id="IPR036291">
    <property type="entry name" value="NAD(P)-bd_dom_sf"/>
</dbReference>
<dbReference type="PANTHER" id="PTHR48079">
    <property type="entry name" value="PROTEIN YEEZ"/>
    <property type="match status" value="1"/>
</dbReference>
<organism evidence="2 3">
    <name type="scientific">Hyaloscypha hepaticicola</name>
    <dbReference type="NCBI Taxonomy" id="2082293"/>
    <lineage>
        <taxon>Eukaryota</taxon>
        <taxon>Fungi</taxon>
        <taxon>Dikarya</taxon>
        <taxon>Ascomycota</taxon>
        <taxon>Pezizomycotina</taxon>
        <taxon>Leotiomycetes</taxon>
        <taxon>Helotiales</taxon>
        <taxon>Hyaloscyphaceae</taxon>
        <taxon>Hyaloscypha</taxon>
    </lineage>
</organism>
<keyword evidence="3" id="KW-1185">Reference proteome</keyword>
<dbReference type="Proteomes" id="UP000235672">
    <property type="component" value="Unassembled WGS sequence"/>
</dbReference>
<name>A0A2J6PWP2_9HELO</name>
<evidence type="ECO:0000313" key="3">
    <source>
        <dbReference type="Proteomes" id="UP000235672"/>
    </source>
</evidence>
<dbReference type="PANTHER" id="PTHR48079:SF6">
    <property type="entry name" value="NAD(P)-BINDING DOMAIN-CONTAINING PROTEIN-RELATED"/>
    <property type="match status" value="1"/>
</dbReference>
<dbReference type="AlphaFoldDB" id="A0A2J6PWP2"/>
<dbReference type="Gene3D" id="3.40.50.720">
    <property type="entry name" value="NAD(P)-binding Rossmann-like Domain"/>
    <property type="match status" value="1"/>
</dbReference>
<dbReference type="EMBL" id="KZ613494">
    <property type="protein sequence ID" value="PMD18404.1"/>
    <property type="molecule type" value="Genomic_DNA"/>
</dbReference>
<evidence type="ECO:0000313" key="2">
    <source>
        <dbReference type="EMBL" id="PMD18404.1"/>
    </source>
</evidence>
<dbReference type="Pfam" id="PF01370">
    <property type="entry name" value="Epimerase"/>
    <property type="match status" value="1"/>
</dbReference>
<proteinExistence type="predicted"/>
<gene>
    <name evidence="2" type="ORF">NA56DRAFT_661343</name>
</gene>
<sequence length="323" mass="35076">MTPTIFITGISGYIGGQFLHDISKTHPEYQIRGLVRTEEQQKKIASKYPSAQTVIGDLDSAAILKAEAAKADVILQLADADHNPVVLSLLSGVPKTGTYIQLSGAASISDSSNGLGQPTTKKWSDIADLAEITTFDHSHWHAITDQLVLSEGKKQGVRTAIVVPPAVYGAGQGEIRKTSMGLPWYVDAVKKRGRGFTLGEGKNISSVVHVRDLSAALILLVEEAVKEGGGKAEWGEKGWYYVDGGEYVFGEVAGVIVREMVKRGLIEGEEVDRLSTEEGQEVHPYAELLWGVNMRVSGERIRGLGWQPKMGDVFESIPELFEM</sequence>
<reference evidence="2 3" key="1">
    <citation type="submission" date="2016-05" db="EMBL/GenBank/DDBJ databases">
        <title>A degradative enzymes factory behind the ericoid mycorrhizal symbiosis.</title>
        <authorList>
            <consortium name="DOE Joint Genome Institute"/>
            <person name="Martino E."/>
            <person name="Morin E."/>
            <person name="Grelet G."/>
            <person name="Kuo A."/>
            <person name="Kohler A."/>
            <person name="Daghino S."/>
            <person name="Barry K."/>
            <person name="Choi C."/>
            <person name="Cichocki N."/>
            <person name="Clum A."/>
            <person name="Copeland A."/>
            <person name="Hainaut M."/>
            <person name="Haridas S."/>
            <person name="Labutti K."/>
            <person name="Lindquist E."/>
            <person name="Lipzen A."/>
            <person name="Khouja H.-R."/>
            <person name="Murat C."/>
            <person name="Ohm R."/>
            <person name="Olson A."/>
            <person name="Spatafora J."/>
            <person name="Veneault-Fourrey C."/>
            <person name="Henrissat B."/>
            <person name="Grigoriev I."/>
            <person name="Martin F."/>
            <person name="Perotto S."/>
        </authorList>
    </citation>
    <scope>NUCLEOTIDE SEQUENCE [LARGE SCALE GENOMIC DNA]</scope>
    <source>
        <strain evidence="2 3">UAMH 7357</strain>
    </source>
</reference>
<dbReference type="GO" id="GO:0004029">
    <property type="term" value="F:aldehyde dehydrogenase (NAD+) activity"/>
    <property type="evidence" value="ECO:0007669"/>
    <property type="project" value="TreeGrafter"/>
</dbReference>
<dbReference type="InterPro" id="IPR051783">
    <property type="entry name" value="NAD(P)-dependent_oxidoreduct"/>
</dbReference>
<dbReference type="OrthoDB" id="2130169at2759"/>
<dbReference type="STRING" id="1745343.A0A2J6PWP2"/>
<evidence type="ECO:0000259" key="1">
    <source>
        <dbReference type="Pfam" id="PF01370"/>
    </source>
</evidence>
<dbReference type="GO" id="GO:0005737">
    <property type="term" value="C:cytoplasm"/>
    <property type="evidence" value="ECO:0007669"/>
    <property type="project" value="TreeGrafter"/>
</dbReference>
<protein>
    <submittedName>
        <fullName evidence="2">NAD(P)-binding protein</fullName>
    </submittedName>
</protein>
<accession>A0A2J6PWP2</accession>
<dbReference type="SUPFAM" id="SSF51735">
    <property type="entry name" value="NAD(P)-binding Rossmann-fold domains"/>
    <property type="match status" value="1"/>
</dbReference>